<dbReference type="GO" id="GO:0046872">
    <property type="term" value="F:metal ion binding"/>
    <property type="evidence" value="ECO:0007669"/>
    <property type="project" value="UniProtKB-KW"/>
</dbReference>
<dbReference type="InterPro" id="IPR003607">
    <property type="entry name" value="HD/PDEase_dom"/>
</dbReference>
<evidence type="ECO:0000259" key="14">
    <source>
        <dbReference type="Pfam" id="PF12627"/>
    </source>
</evidence>
<reference evidence="15 16" key="1">
    <citation type="submission" date="2020-08" db="EMBL/GenBank/DDBJ databases">
        <title>Genomic Encyclopedia of Type Strains, Phase IV (KMG-IV): sequencing the most valuable type-strain genomes for metagenomic binning, comparative biology and taxonomic classification.</title>
        <authorList>
            <person name="Goeker M."/>
        </authorList>
    </citation>
    <scope>NUCLEOTIDE SEQUENCE [LARGE SCALE GENOMIC DNA]</scope>
    <source>
        <strain evidence="15 16">DSM 104969</strain>
    </source>
</reference>
<keyword evidence="10 11" id="KW-0694">RNA-binding</keyword>
<dbReference type="AlphaFoldDB" id="A0A840CU27"/>
<dbReference type="GO" id="GO:1990817">
    <property type="term" value="F:poly(A) RNA polymerase activity"/>
    <property type="evidence" value="ECO:0007669"/>
    <property type="project" value="UniProtKB-EC"/>
</dbReference>
<evidence type="ECO:0000256" key="9">
    <source>
        <dbReference type="ARBA" id="ARBA00022842"/>
    </source>
</evidence>
<evidence type="ECO:0000259" key="12">
    <source>
        <dbReference type="Pfam" id="PF01743"/>
    </source>
</evidence>
<dbReference type="Proteomes" id="UP000555103">
    <property type="component" value="Unassembled WGS sequence"/>
</dbReference>
<dbReference type="InterPro" id="IPR050124">
    <property type="entry name" value="tRNA_CCA-adding_enzyme"/>
</dbReference>
<evidence type="ECO:0000256" key="8">
    <source>
        <dbReference type="ARBA" id="ARBA00022840"/>
    </source>
</evidence>
<dbReference type="Pfam" id="PF12627">
    <property type="entry name" value="PolyA_pol_RNAbd"/>
    <property type="match status" value="1"/>
</dbReference>
<dbReference type="FunFam" id="3.30.460.10:FF:000033">
    <property type="entry name" value="Poly A polymerase head domain protein"/>
    <property type="match status" value="1"/>
</dbReference>
<dbReference type="GO" id="GO:0042245">
    <property type="term" value="P:RNA repair"/>
    <property type="evidence" value="ECO:0007669"/>
    <property type="project" value="UniProtKB-KW"/>
</dbReference>
<keyword evidence="3" id="KW-0819">tRNA processing</keyword>
<evidence type="ECO:0000259" key="13">
    <source>
        <dbReference type="Pfam" id="PF01966"/>
    </source>
</evidence>
<evidence type="ECO:0000256" key="11">
    <source>
        <dbReference type="RuleBase" id="RU003953"/>
    </source>
</evidence>
<accession>A0A840CU27</accession>
<organism evidence="15 16">
    <name type="scientific">Dysgonomonas hofstadii</name>
    <dbReference type="NCBI Taxonomy" id="637886"/>
    <lineage>
        <taxon>Bacteria</taxon>
        <taxon>Pseudomonadati</taxon>
        <taxon>Bacteroidota</taxon>
        <taxon>Bacteroidia</taxon>
        <taxon>Bacteroidales</taxon>
        <taxon>Dysgonomonadaceae</taxon>
        <taxon>Dysgonomonas</taxon>
    </lineage>
</organism>
<keyword evidence="7" id="KW-0692">RNA repair</keyword>
<feature type="domain" description="HD" evidence="13">
    <location>
        <begin position="285"/>
        <end position="370"/>
    </location>
</feature>
<dbReference type="PANTHER" id="PTHR47545:SF1">
    <property type="entry name" value="MULTIFUNCTIONAL CCA PROTEIN"/>
    <property type="match status" value="1"/>
</dbReference>
<dbReference type="InterPro" id="IPR002646">
    <property type="entry name" value="PolA_pol_head_dom"/>
</dbReference>
<dbReference type="InterPro" id="IPR043519">
    <property type="entry name" value="NT_sf"/>
</dbReference>
<dbReference type="GO" id="GO:0008033">
    <property type="term" value="P:tRNA processing"/>
    <property type="evidence" value="ECO:0007669"/>
    <property type="project" value="UniProtKB-KW"/>
</dbReference>
<proteinExistence type="inferred from homology"/>
<keyword evidence="9" id="KW-0460">Magnesium</keyword>
<dbReference type="SUPFAM" id="SSF81891">
    <property type="entry name" value="Poly A polymerase C-terminal region-like"/>
    <property type="match status" value="1"/>
</dbReference>
<dbReference type="Gene3D" id="1.10.3090.10">
    <property type="entry name" value="cca-adding enzyme, domain 2"/>
    <property type="match status" value="1"/>
</dbReference>
<name>A0A840CU27_9BACT</name>
<evidence type="ECO:0000313" key="16">
    <source>
        <dbReference type="Proteomes" id="UP000555103"/>
    </source>
</evidence>
<evidence type="ECO:0000256" key="4">
    <source>
        <dbReference type="ARBA" id="ARBA00022695"/>
    </source>
</evidence>
<dbReference type="Pfam" id="PF01743">
    <property type="entry name" value="PolyA_pol"/>
    <property type="match status" value="1"/>
</dbReference>
<sequence length="499" mass="56909">MKALLLSLQTKFTNKQKIIALYTKDIHNDLKEKFSASIFETISQVADEMQLECYAIGGYVRDIFLHRPSKDIDIVTVGKGIELAEAITQKLGKGAKLSVFKNFGTAQIKYKDLEVEFVGARKESYQRDSRKPIVEDGTLEDDQNRRDFTINALAVCLNRDRFGELLDPFGGLQDMKNLIIRTPLDPDITFSDDPLRMLRAIRFSSQLGFDIEPDTFDAITRNKDRIEIISKERIVDELNKIVLSPKPSLGFLQLDQTGLLAIIFPELVALKGAETKDGVGHKDNFYHTLAVLDNIAKKTDNLWLRWAAILHDIAKPATKRWDNKLGWTFHNHNFIGEKMIPGIFRRMKLPLNEKMKYVQKMVTLHMRPQVLVDEDISDSAVRRLLFEAGNDIEDLMTLCEADITSKNAEKVKRYLRNFGVVRQKLKDIEEKDHIRNFQPPISGEEIMDIFGLVPSPEVGRLKSSVKDAIMDGVIPNEYGAAYEYLLKKAEKIGLKPVKK</sequence>
<evidence type="ECO:0000256" key="7">
    <source>
        <dbReference type="ARBA" id="ARBA00022800"/>
    </source>
</evidence>
<evidence type="ECO:0000256" key="5">
    <source>
        <dbReference type="ARBA" id="ARBA00022723"/>
    </source>
</evidence>
<evidence type="ECO:0000256" key="3">
    <source>
        <dbReference type="ARBA" id="ARBA00022694"/>
    </source>
</evidence>
<keyword evidence="5" id="KW-0479">Metal-binding</keyword>
<keyword evidence="6" id="KW-0547">Nucleotide-binding</keyword>
<dbReference type="GO" id="GO:0005524">
    <property type="term" value="F:ATP binding"/>
    <property type="evidence" value="ECO:0007669"/>
    <property type="project" value="UniProtKB-KW"/>
</dbReference>
<dbReference type="SUPFAM" id="SSF81301">
    <property type="entry name" value="Nucleotidyltransferase"/>
    <property type="match status" value="1"/>
</dbReference>
<keyword evidence="16" id="KW-1185">Reference proteome</keyword>
<protein>
    <submittedName>
        <fullName evidence="15">Poly(A) polymerase</fullName>
        <ecNumber evidence="15">2.7.7.19</ecNumber>
    </submittedName>
</protein>
<dbReference type="CDD" id="cd00077">
    <property type="entry name" value="HDc"/>
    <property type="match status" value="1"/>
</dbReference>
<evidence type="ECO:0000256" key="10">
    <source>
        <dbReference type="ARBA" id="ARBA00022884"/>
    </source>
</evidence>
<dbReference type="PANTHER" id="PTHR47545">
    <property type="entry name" value="MULTIFUNCTIONAL CCA PROTEIN"/>
    <property type="match status" value="1"/>
</dbReference>
<dbReference type="CDD" id="cd05398">
    <property type="entry name" value="NT_ClassII-CCAase"/>
    <property type="match status" value="1"/>
</dbReference>
<evidence type="ECO:0000256" key="2">
    <source>
        <dbReference type="ARBA" id="ARBA00022679"/>
    </source>
</evidence>
<dbReference type="RefSeq" id="WP_183308053.1">
    <property type="nucleotide sequence ID" value="NZ_JACIEP010000011.1"/>
</dbReference>
<comment type="cofactor">
    <cofactor evidence="1">
        <name>Mg(2+)</name>
        <dbReference type="ChEBI" id="CHEBI:18420"/>
    </cofactor>
</comment>
<keyword evidence="2 11" id="KW-0808">Transferase</keyword>
<feature type="domain" description="tRNA nucleotidyltransferase/poly(A) polymerase RNA and SrmB- binding" evidence="14">
    <location>
        <begin position="208"/>
        <end position="267"/>
    </location>
</feature>
<dbReference type="EMBL" id="JACIEP010000011">
    <property type="protein sequence ID" value="MBB4037194.1"/>
    <property type="molecule type" value="Genomic_DNA"/>
</dbReference>
<gene>
    <name evidence="15" type="ORF">GGR21_003109</name>
</gene>
<comment type="similarity">
    <text evidence="11">Belongs to the tRNA nucleotidyltransferase/poly(A) polymerase family.</text>
</comment>
<comment type="caution">
    <text evidence="15">The sequence shown here is derived from an EMBL/GenBank/DDBJ whole genome shotgun (WGS) entry which is preliminary data.</text>
</comment>
<dbReference type="GO" id="GO:0003723">
    <property type="term" value="F:RNA binding"/>
    <property type="evidence" value="ECO:0007669"/>
    <property type="project" value="UniProtKB-KW"/>
</dbReference>
<keyword evidence="8" id="KW-0067">ATP-binding</keyword>
<keyword evidence="4 15" id="KW-0548">Nucleotidyltransferase</keyword>
<dbReference type="InterPro" id="IPR032828">
    <property type="entry name" value="PolyA_RNA-bd"/>
</dbReference>
<dbReference type="Gene3D" id="3.30.460.10">
    <property type="entry name" value="Beta Polymerase, domain 2"/>
    <property type="match status" value="1"/>
</dbReference>
<dbReference type="EC" id="2.7.7.19" evidence="15"/>
<evidence type="ECO:0000256" key="1">
    <source>
        <dbReference type="ARBA" id="ARBA00001946"/>
    </source>
</evidence>
<evidence type="ECO:0000313" key="15">
    <source>
        <dbReference type="EMBL" id="MBB4037194.1"/>
    </source>
</evidence>
<feature type="domain" description="Poly A polymerase head" evidence="12">
    <location>
        <begin position="53"/>
        <end position="181"/>
    </location>
</feature>
<dbReference type="Pfam" id="PF01966">
    <property type="entry name" value="HD"/>
    <property type="match status" value="1"/>
</dbReference>
<evidence type="ECO:0000256" key="6">
    <source>
        <dbReference type="ARBA" id="ARBA00022741"/>
    </source>
</evidence>
<dbReference type="InterPro" id="IPR006674">
    <property type="entry name" value="HD_domain"/>
</dbReference>